<dbReference type="CDD" id="cd00408">
    <property type="entry name" value="DHDPS-like"/>
    <property type="match status" value="1"/>
</dbReference>
<accession>A0ABV5Q3P9</accession>
<dbReference type="PIRSF" id="PIRSF001365">
    <property type="entry name" value="DHDPS"/>
    <property type="match status" value="1"/>
</dbReference>
<gene>
    <name evidence="4" type="ORF">ACFFRN_26085</name>
</gene>
<comment type="caution">
    <text evidence="4">The sequence shown here is derived from an EMBL/GenBank/DDBJ whole genome shotgun (WGS) entry which is preliminary data.</text>
</comment>
<dbReference type="RefSeq" id="WP_346125228.1">
    <property type="nucleotide sequence ID" value="NZ_BAAAXC010000015.1"/>
</dbReference>
<organism evidence="4 5">
    <name type="scientific">Nonomuraea roseola</name>
    <dbReference type="NCBI Taxonomy" id="46179"/>
    <lineage>
        <taxon>Bacteria</taxon>
        <taxon>Bacillati</taxon>
        <taxon>Actinomycetota</taxon>
        <taxon>Actinomycetes</taxon>
        <taxon>Streptosporangiales</taxon>
        <taxon>Streptosporangiaceae</taxon>
        <taxon>Nonomuraea</taxon>
    </lineage>
</organism>
<dbReference type="InterPro" id="IPR013785">
    <property type="entry name" value="Aldolase_TIM"/>
</dbReference>
<dbReference type="EMBL" id="JBHMCE010000008">
    <property type="protein sequence ID" value="MFB9530085.1"/>
    <property type="molecule type" value="Genomic_DNA"/>
</dbReference>
<dbReference type="PANTHER" id="PTHR12128:SF66">
    <property type="entry name" value="4-HYDROXY-2-OXOGLUTARATE ALDOLASE, MITOCHONDRIAL"/>
    <property type="match status" value="1"/>
</dbReference>
<evidence type="ECO:0000256" key="2">
    <source>
        <dbReference type="ARBA" id="ARBA00023239"/>
    </source>
</evidence>
<evidence type="ECO:0000256" key="3">
    <source>
        <dbReference type="PIRNR" id="PIRNR001365"/>
    </source>
</evidence>
<name>A0ABV5Q3P9_9ACTN</name>
<dbReference type="Proteomes" id="UP001589646">
    <property type="component" value="Unassembled WGS sequence"/>
</dbReference>
<dbReference type="Gene3D" id="3.20.20.70">
    <property type="entry name" value="Aldolase class I"/>
    <property type="match status" value="1"/>
</dbReference>
<dbReference type="PANTHER" id="PTHR12128">
    <property type="entry name" value="DIHYDRODIPICOLINATE SYNTHASE"/>
    <property type="match status" value="1"/>
</dbReference>
<comment type="similarity">
    <text evidence="1 3">Belongs to the DapA family.</text>
</comment>
<keyword evidence="2 3" id="KW-0456">Lyase</keyword>
<evidence type="ECO:0000256" key="1">
    <source>
        <dbReference type="ARBA" id="ARBA00007592"/>
    </source>
</evidence>
<dbReference type="SUPFAM" id="SSF51569">
    <property type="entry name" value="Aldolase"/>
    <property type="match status" value="1"/>
</dbReference>
<sequence>MRGVWPAALTMFDAEGRLDEDATAAHLDLLVTEGVHGLVVGGTSGEFVALTDAERRRLLEVAVEAVAGRVAILAGTGTYATSATIELTRHAEEAGAAAALVVLPYFQRPSREEVLGHYRRVAAATDLPLWVYNIPANAATDPLTTADLAGLYHEGVVSGVKSTLPTVHQIHELRAATDEGFRAFYGGFTAPLEAMAGGAHGWISGLLNVAPATAVELWEAVGAGDLPRARAVWARLLPLRRLVTDPAVRGVSDLALYRGLLRIWGRPAGFCRPPLRDLDPTELSMLEKTLQAAPWWSGFDRPSASNV</sequence>
<reference evidence="4 5" key="1">
    <citation type="submission" date="2024-09" db="EMBL/GenBank/DDBJ databases">
        <authorList>
            <person name="Sun Q."/>
            <person name="Mori K."/>
        </authorList>
    </citation>
    <scope>NUCLEOTIDE SEQUENCE [LARGE SCALE GENOMIC DNA]</scope>
    <source>
        <strain evidence="4 5">JCM 3323</strain>
    </source>
</reference>
<protein>
    <submittedName>
        <fullName evidence="4">Dihydrodipicolinate synthase family protein</fullName>
    </submittedName>
</protein>
<evidence type="ECO:0000313" key="5">
    <source>
        <dbReference type="Proteomes" id="UP001589646"/>
    </source>
</evidence>
<dbReference type="PRINTS" id="PR00146">
    <property type="entry name" value="DHPICSNTHASE"/>
</dbReference>
<dbReference type="Pfam" id="PF00701">
    <property type="entry name" value="DHDPS"/>
    <property type="match status" value="1"/>
</dbReference>
<proteinExistence type="inferred from homology"/>
<keyword evidence="5" id="KW-1185">Reference proteome</keyword>
<dbReference type="SMART" id="SM01130">
    <property type="entry name" value="DHDPS"/>
    <property type="match status" value="1"/>
</dbReference>
<dbReference type="InterPro" id="IPR002220">
    <property type="entry name" value="DapA-like"/>
</dbReference>
<evidence type="ECO:0000313" key="4">
    <source>
        <dbReference type="EMBL" id="MFB9530085.1"/>
    </source>
</evidence>